<dbReference type="Gene3D" id="3.40.50.1820">
    <property type="entry name" value="alpha/beta hydrolase"/>
    <property type="match status" value="1"/>
</dbReference>
<evidence type="ECO:0000313" key="8">
    <source>
        <dbReference type="EMBL" id="ADB51766.1"/>
    </source>
</evidence>
<proteinExistence type="predicted"/>
<dbReference type="InterPro" id="IPR051167">
    <property type="entry name" value="Prolyl_oligopep/macrocyclase"/>
</dbReference>
<reference evidence="8 9" key="1">
    <citation type="journal article" date="2010" name="Stand. Genomic Sci.">
        <title>Complete genome sequence of Conexibacter woesei type strain (ID131577).</title>
        <authorList>
            <person name="Pukall R."/>
            <person name="Lapidus A."/>
            <person name="Glavina Del Rio T."/>
            <person name="Copeland A."/>
            <person name="Tice H."/>
            <person name="Cheng J.-F."/>
            <person name="Lucas S."/>
            <person name="Chen F."/>
            <person name="Nolan M."/>
            <person name="Bruce D."/>
            <person name="Goodwin L."/>
            <person name="Pitluck S."/>
            <person name="Mavromatis K."/>
            <person name="Ivanova N."/>
            <person name="Ovchinnikova G."/>
            <person name="Pati A."/>
            <person name="Chen A."/>
            <person name="Palaniappan K."/>
            <person name="Land M."/>
            <person name="Hauser L."/>
            <person name="Chang Y.-J."/>
            <person name="Jeffries C.D."/>
            <person name="Chain P."/>
            <person name="Meincke L."/>
            <person name="Sims D."/>
            <person name="Brettin T."/>
            <person name="Detter J.C."/>
            <person name="Rohde M."/>
            <person name="Goeker M."/>
            <person name="Bristow J."/>
            <person name="Eisen J.A."/>
            <person name="Markowitz V."/>
            <person name="Kyrpides N.C."/>
            <person name="Klenk H.-P."/>
            <person name="Hugenholtz P."/>
        </authorList>
    </citation>
    <scope>NUCLEOTIDE SEQUENCE [LARGE SCALE GENOMIC DNA]</scope>
    <source>
        <strain evidence="9">DSM 14684 / CIP 108061 / JCM 11494 / NBRC 100937 / ID131577</strain>
    </source>
</reference>
<dbReference type="PANTHER" id="PTHR42881:SF2">
    <property type="entry name" value="PROLYL ENDOPEPTIDASE"/>
    <property type="match status" value="1"/>
</dbReference>
<comment type="catalytic activity">
    <reaction evidence="1">
        <text>Hydrolysis of Pro-|-Xaa &gt;&gt; Ala-|-Xaa in oligopeptides.</text>
        <dbReference type="EC" id="3.4.21.26"/>
    </reaction>
</comment>
<dbReference type="Pfam" id="PF02897">
    <property type="entry name" value="Peptidase_S9_N"/>
    <property type="match status" value="1"/>
</dbReference>
<protein>
    <recommendedName>
        <fullName evidence="2">prolyl oligopeptidase</fullName>
        <ecNumber evidence="2">3.4.21.26</ecNumber>
    </recommendedName>
</protein>
<feature type="domain" description="Peptidase S9A N-terminal" evidence="7">
    <location>
        <begin position="17"/>
        <end position="362"/>
    </location>
</feature>
<dbReference type="EMBL" id="CP001854">
    <property type="protein sequence ID" value="ADB51766.1"/>
    <property type="molecule type" value="Genomic_DNA"/>
</dbReference>
<evidence type="ECO:0000313" key="9">
    <source>
        <dbReference type="Proteomes" id="UP000008229"/>
    </source>
</evidence>
<dbReference type="InterPro" id="IPR001375">
    <property type="entry name" value="Peptidase_S9_cat"/>
</dbReference>
<name>D3FF49_CONWI</name>
<evidence type="ECO:0000259" key="6">
    <source>
        <dbReference type="Pfam" id="PF00326"/>
    </source>
</evidence>
<dbReference type="InterPro" id="IPR002470">
    <property type="entry name" value="Peptidase_S9A"/>
</dbReference>
<dbReference type="HOGENOM" id="CLU_011290_1_1_11"/>
<evidence type="ECO:0000256" key="5">
    <source>
        <dbReference type="ARBA" id="ARBA00022825"/>
    </source>
</evidence>
<dbReference type="GO" id="GO:0005829">
    <property type="term" value="C:cytosol"/>
    <property type="evidence" value="ECO:0007669"/>
    <property type="project" value="TreeGrafter"/>
</dbReference>
<keyword evidence="3" id="KW-0645">Protease</keyword>
<organism evidence="8 9">
    <name type="scientific">Conexibacter woesei (strain DSM 14684 / CCUG 47730 / CIP 108061 / JCM 11494 / NBRC 100937 / ID131577)</name>
    <dbReference type="NCBI Taxonomy" id="469383"/>
    <lineage>
        <taxon>Bacteria</taxon>
        <taxon>Bacillati</taxon>
        <taxon>Actinomycetota</taxon>
        <taxon>Thermoleophilia</taxon>
        <taxon>Solirubrobacterales</taxon>
        <taxon>Conexibacteraceae</taxon>
        <taxon>Conexibacter</taxon>
    </lineage>
</organism>
<dbReference type="KEGG" id="cwo:Cwoe_3348"/>
<dbReference type="SUPFAM" id="SSF53474">
    <property type="entry name" value="alpha/beta-Hydrolases"/>
    <property type="match status" value="1"/>
</dbReference>
<evidence type="ECO:0000256" key="2">
    <source>
        <dbReference type="ARBA" id="ARBA00011897"/>
    </source>
</evidence>
<feature type="domain" description="Peptidase S9 prolyl oligopeptidase catalytic" evidence="6">
    <location>
        <begin position="476"/>
        <end position="664"/>
    </location>
</feature>
<dbReference type="AlphaFoldDB" id="D3FF49"/>
<gene>
    <name evidence="8" type="ordered locus">Cwoe_3348</name>
</gene>
<dbReference type="PANTHER" id="PTHR42881">
    <property type="entry name" value="PROLYL ENDOPEPTIDASE"/>
    <property type="match status" value="1"/>
</dbReference>
<dbReference type="GO" id="GO:0070012">
    <property type="term" value="F:oligopeptidase activity"/>
    <property type="evidence" value="ECO:0007669"/>
    <property type="project" value="TreeGrafter"/>
</dbReference>
<dbReference type="Gene3D" id="2.130.10.120">
    <property type="entry name" value="Prolyl oligopeptidase, N-terminal domain"/>
    <property type="match status" value="1"/>
</dbReference>
<dbReference type="eggNOG" id="COG1505">
    <property type="taxonomic scope" value="Bacteria"/>
</dbReference>
<dbReference type="PRINTS" id="PR00862">
    <property type="entry name" value="PROLIGOPTASE"/>
</dbReference>
<dbReference type="InterPro" id="IPR023302">
    <property type="entry name" value="Pept_S9A_N"/>
</dbReference>
<dbReference type="EC" id="3.4.21.26" evidence="2"/>
<evidence type="ECO:0000256" key="1">
    <source>
        <dbReference type="ARBA" id="ARBA00001070"/>
    </source>
</evidence>
<keyword evidence="5" id="KW-0720">Serine protease</keyword>
<dbReference type="Proteomes" id="UP000008229">
    <property type="component" value="Chromosome"/>
</dbReference>
<sequence length="698" mass="76208" precursor="true">MSGTREQPPAAAPRPHREVVGGIAYDDPWAWLEEESEETLAWQRAHDAAAVAELHGWGGFEPLADALEQELVDGGMEAPRPAGGRWFHVRPTAAGTRLTVSDDVRGGGERVLLDTAALDDPRGPASLDWHWPAPDGDHVAFGLSYGGDEQSVLHVVEVASGRVLEDRIPFCSNATVAWLPDGRSFYYNGGLAPDFEDAEKHLFLHRLGDRERSAPEPVEVRDPYCVFPQVSPDGRHLAAITSELDLRPDFVRELPDGEWRAFLEGFDGTGFGFFDGGDYVCVSTFGAPRGRLVRIPVATPRAPATWVELVAESPDVVLKTVARAGDRLVLTQYRDTYAEVRVLERDGHPVVDVELPGRGAVLQRMFGFFQEPPPQVGENVFAAPGEFTFVFSTLTCSPALYRYEIDARRLEQLTAPRRTGEELVVEDLEGRAQDGAPVRYRLVRRRDANPALPRPTVMFVYGGWNISTVPAYMGAFATVVDAGGVFVLAHLRGGGEFGDRFWHGGRLADKQRTFDDTYAVAESLIAERRTTPELLALVGGSNGGLGTGVALTQRPELFGAVASLVPLYDMLKFDRDPYTASCTVEYGDPRTPADARWLHAYSPVHNVREAAYPATLIVAGANDMRCWPWHARKLAAALLAADRGGRPILLRVSEQGGHVSVRGQAAEWLGFVMRELGLAPASAAPAAPQSGDQRSLHE</sequence>
<dbReference type="GO" id="GO:0006508">
    <property type="term" value="P:proteolysis"/>
    <property type="evidence" value="ECO:0007669"/>
    <property type="project" value="UniProtKB-KW"/>
</dbReference>
<evidence type="ECO:0000256" key="4">
    <source>
        <dbReference type="ARBA" id="ARBA00022801"/>
    </source>
</evidence>
<evidence type="ECO:0000259" key="7">
    <source>
        <dbReference type="Pfam" id="PF02897"/>
    </source>
</evidence>
<dbReference type="Pfam" id="PF00326">
    <property type="entry name" value="Peptidase_S9"/>
    <property type="match status" value="1"/>
</dbReference>
<keyword evidence="4 8" id="KW-0378">Hydrolase</keyword>
<dbReference type="InterPro" id="IPR029058">
    <property type="entry name" value="AB_hydrolase_fold"/>
</dbReference>
<dbReference type="OrthoDB" id="9801421at2"/>
<reference evidence="9" key="2">
    <citation type="submission" date="2010-01" db="EMBL/GenBank/DDBJ databases">
        <title>The complete genome of Conexibacter woesei DSM 14684.</title>
        <authorList>
            <consortium name="US DOE Joint Genome Institute (JGI-PGF)"/>
            <person name="Lucas S."/>
            <person name="Copeland A."/>
            <person name="Lapidus A."/>
            <person name="Glavina del Rio T."/>
            <person name="Dalin E."/>
            <person name="Tice H."/>
            <person name="Bruce D."/>
            <person name="Goodwin L."/>
            <person name="Pitluck S."/>
            <person name="Kyrpides N."/>
            <person name="Mavromatis K."/>
            <person name="Ivanova N."/>
            <person name="Mikhailova N."/>
            <person name="Chertkov O."/>
            <person name="Brettin T."/>
            <person name="Detter J.C."/>
            <person name="Han C."/>
            <person name="Larimer F."/>
            <person name="Land M."/>
            <person name="Hauser L."/>
            <person name="Markowitz V."/>
            <person name="Cheng J.-F."/>
            <person name="Hugenholtz P."/>
            <person name="Woyke T."/>
            <person name="Wu D."/>
            <person name="Pukall R."/>
            <person name="Steenblock K."/>
            <person name="Schneider S."/>
            <person name="Klenk H.-P."/>
            <person name="Eisen J.A."/>
        </authorList>
    </citation>
    <scope>NUCLEOTIDE SEQUENCE [LARGE SCALE GENOMIC DNA]</scope>
    <source>
        <strain evidence="9">DSM 14684 / CIP 108061 / JCM 11494 / NBRC 100937 / ID131577</strain>
    </source>
</reference>
<keyword evidence="9" id="KW-1185">Reference proteome</keyword>
<dbReference type="STRING" id="469383.Cwoe_3348"/>
<dbReference type="SUPFAM" id="SSF50993">
    <property type="entry name" value="Peptidase/esterase 'gauge' domain"/>
    <property type="match status" value="1"/>
</dbReference>
<evidence type="ECO:0000256" key="3">
    <source>
        <dbReference type="ARBA" id="ARBA00022670"/>
    </source>
</evidence>
<dbReference type="GO" id="GO:0004252">
    <property type="term" value="F:serine-type endopeptidase activity"/>
    <property type="evidence" value="ECO:0007669"/>
    <property type="project" value="UniProtKB-EC"/>
</dbReference>
<accession>D3FF49</accession>
<dbReference type="RefSeq" id="WP_012934817.1">
    <property type="nucleotide sequence ID" value="NC_013739.1"/>
</dbReference>